<dbReference type="PROSITE" id="PS51570">
    <property type="entry name" value="SAM_MT43_SUVAR420_2"/>
    <property type="match status" value="1"/>
</dbReference>
<evidence type="ECO:0000256" key="7">
    <source>
        <dbReference type="ARBA" id="ARBA00022679"/>
    </source>
</evidence>
<dbReference type="EnsemblMetazoa" id="AMIN002103-RA">
    <property type="protein sequence ID" value="AMIN002103-PA"/>
    <property type="gene ID" value="AMIN002103"/>
</dbReference>
<feature type="region of interest" description="Disordered" evidence="16">
    <location>
        <begin position="585"/>
        <end position="740"/>
    </location>
</feature>
<dbReference type="PROSITE" id="PS50280">
    <property type="entry name" value="SET"/>
    <property type="match status" value="1"/>
</dbReference>
<dbReference type="InterPro" id="IPR044426">
    <property type="entry name" value="Suv4-20_SET"/>
</dbReference>
<feature type="compositionally biased region" description="Low complexity" evidence="16">
    <location>
        <begin position="1394"/>
        <end position="1414"/>
    </location>
</feature>
<feature type="compositionally biased region" description="Basic and acidic residues" evidence="16">
    <location>
        <begin position="1267"/>
        <end position="1278"/>
    </location>
</feature>
<dbReference type="Pfam" id="PF00856">
    <property type="entry name" value="SET"/>
    <property type="match status" value="1"/>
</dbReference>
<feature type="compositionally biased region" description="Basic and acidic residues" evidence="16">
    <location>
        <begin position="1383"/>
        <end position="1393"/>
    </location>
</feature>
<keyword evidence="9" id="KW-0156">Chromatin regulator</keyword>
<feature type="compositionally biased region" description="Acidic residues" evidence="16">
    <location>
        <begin position="1508"/>
        <end position="1524"/>
    </location>
</feature>
<feature type="region of interest" description="Disordered" evidence="16">
    <location>
        <begin position="1982"/>
        <end position="2037"/>
    </location>
</feature>
<dbReference type="InterPro" id="IPR046341">
    <property type="entry name" value="SET_dom_sf"/>
</dbReference>
<evidence type="ECO:0000256" key="13">
    <source>
        <dbReference type="ARBA" id="ARBA00051837"/>
    </source>
</evidence>
<dbReference type="InterPro" id="IPR039977">
    <property type="entry name" value="Suv4-20/Set9"/>
</dbReference>
<feature type="compositionally biased region" description="Polar residues" evidence="16">
    <location>
        <begin position="663"/>
        <end position="674"/>
    </location>
</feature>
<feature type="region of interest" description="Disordered" evidence="16">
    <location>
        <begin position="12"/>
        <end position="200"/>
    </location>
</feature>
<evidence type="ECO:0000256" key="5">
    <source>
        <dbReference type="ARBA" id="ARBA00022491"/>
    </source>
</evidence>
<evidence type="ECO:0000256" key="10">
    <source>
        <dbReference type="ARBA" id="ARBA00023015"/>
    </source>
</evidence>
<feature type="compositionally biased region" description="Low complexity" evidence="16">
    <location>
        <begin position="25"/>
        <end position="34"/>
    </location>
</feature>
<comment type="catalytic activity">
    <reaction evidence="13">
        <text>N(6)-methyl-L-lysyl(20)-[histone H4] + S-adenosyl-L-methionine = N(6),N(6)-dimethyl-L-lysyl(20)-[histone H4] + S-adenosyl-L-homocysteine + H(+)</text>
        <dbReference type="Rhea" id="RHEA:60348"/>
        <dbReference type="Rhea" id="RHEA-COMP:15555"/>
        <dbReference type="Rhea" id="RHEA-COMP:15556"/>
        <dbReference type="ChEBI" id="CHEBI:15378"/>
        <dbReference type="ChEBI" id="CHEBI:57856"/>
        <dbReference type="ChEBI" id="CHEBI:59789"/>
        <dbReference type="ChEBI" id="CHEBI:61929"/>
        <dbReference type="ChEBI" id="CHEBI:61976"/>
        <dbReference type="EC" id="2.1.1.362"/>
    </reaction>
</comment>
<evidence type="ECO:0000256" key="9">
    <source>
        <dbReference type="ARBA" id="ARBA00022853"/>
    </source>
</evidence>
<keyword evidence="5" id="KW-0678">Repressor</keyword>
<keyword evidence="6" id="KW-0489">Methyltransferase</keyword>
<dbReference type="GO" id="GO:0032259">
    <property type="term" value="P:methylation"/>
    <property type="evidence" value="ECO:0007669"/>
    <property type="project" value="UniProtKB-KW"/>
</dbReference>
<keyword evidence="19" id="KW-1185">Reference proteome</keyword>
<feature type="compositionally biased region" description="Polar residues" evidence="16">
    <location>
        <begin position="1327"/>
        <end position="1336"/>
    </location>
</feature>
<evidence type="ECO:0000256" key="8">
    <source>
        <dbReference type="ARBA" id="ARBA00022691"/>
    </source>
</evidence>
<feature type="region of interest" description="Disordered" evidence="16">
    <location>
        <begin position="824"/>
        <end position="898"/>
    </location>
</feature>
<dbReference type="InterPro" id="IPR025790">
    <property type="entry name" value="Suv4-20_animal"/>
</dbReference>
<feature type="compositionally biased region" description="Polar residues" evidence="16">
    <location>
        <begin position="627"/>
        <end position="639"/>
    </location>
</feature>
<feature type="region of interest" description="Disordered" evidence="16">
    <location>
        <begin position="448"/>
        <end position="470"/>
    </location>
</feature>
<dbReference type="InterPro" id="IPR041938">
    <property type="entry name" value="Hist-Lys_N-MTase_N"/>
</dbReference>
<organism evidence="18 19">
    <name type="scientific">Anopheles minimus</name>
    <dbReference type="NCBI Taxonomy" id="112268"/>
    <lineage>
        <taxon>Eukaryota</taxon>
        <taxon>Metazoa</taxon>
        <taxon>Ecdysozoa</taxon>
        <taxon>Arthropoda</taxon>
        <taxon>Hexapoda</taxon>
        <taxon>Insecta</taxon>
        <taxon>Pterygota</taxon>
        <taxon>Neoptera</taxon>
        <taxon>Endopterygota</taxon>
        <taxon>Diptera</taxon>
        <taxon>Nematocera</taxon>
        <taxon>Culicoidea</taxon>
        <taxon>Culicidae</taxon>
        <taxon>Anophelinae</taxon>
        <taxon>Anopheles</taxon>
    </lineage>
</organism>
<evidence type="ECO:0000256" key="2">
    <source>
        <dbReference type="ARBA" id="ARBA00004286"/>
    </source>
</evidence>
<feature type="compositionally biased region" description="Acidic residues" evidence="16">
    <location>
        <begin position="1132"/>
        <end position="1149"/>
    </location>
</feature>
<dbReference type="InterPro" id="IPR001214">
    <property type="entry name" value="SET_dom"/>
</dbReference>
<keyword evidence="7" id="KW-0808">Transferase</keyword>
<dbReference type="PANTHER" id="PTHR12977:SF4">
    <property type="entry name" value="HISTONE-LYSINE N-METHYLTRANSFERASE KMT5B"/>
    <property type="match status" value="1"/>
</dbReference>
<dbReference type="SMART" id="SM00317">
    <property type="entry name" value="SET"/>
    <property type="match status" value="1"/>
</dbReference>
<accession>A0A182VVK8</accession>
<dbReference type="STRING" id="112268.A0A182VVK8"/>
<dbReference type="CDD" id="cd19186">
    <property type="entry name" value="SET_Suv4-20"/>
    <property type="match status" value="1"/>
</dbReference>
<reference evidence="19" key="1">
    <citation type="submission" date="2013-03" db="EMBL/GenBank/DDBJ databases">
        <title>The Genome Sequence of Anopheles minimus MINIMUS1.</title>
        <authorList>
            <consortium name="The Broad Institute Genomics Platform"/>
            <person name="Neafsey D.E."/>
            <person name="Walton C."/>
            <person name="Walker B."/>
            <person name="Young S.K."/>
            <person name="Zeng Q."/>
            <person name="Gargeya S."/>
            <person name="Fitzgerald M."/>
            <person name="Haas B."/>
            <person name="Abouelleil A."/>
            <person name="Allen A.W."/>
            <person name="Alvarado L."/>
            <person name="Arachchi H.M."/>
            <person name="Berlin A.M."/>
            <person name="Chapman S.B."/>
            <person name="Gainer-Dewar J."/>
            <person name="Goldberg J."/>
            <person name="Griggs A."/>
            <person name="Gujja S."/>
            <person name="Hansen M."/>
            <person name="Howarth C."/>
            <person name="Imamovic A."/>
            <person name="Ireland A."/>
            <person name="Larimer J."/>
            <person name="McCowan C."/>
            <person name="Murphy C."/>
            <person name="Pearson M."/>
            <person name="Poon T.W."/>
            <person name="Priest M."/>
            <person name="Roberts A."/>
            <person name="Saif S."/>
            <person name="Shea T."/>
            <person name="Sisk P."/>
            <person name="Sykes S."/>
            <person name="Wortman J."/>
            <person name="Nusbaum C."/>
            <person name="Birren B."/>
        </authorList>
    </citation>
    <scope>NUCLEOTIDE SEQUENCE [LARGE SCALE GENOMIC DNA]</scope>
    <source>
        <strain evidence="19">MINIMUS1</strain>
    </source>
</reference>
<feature type="compositionally biased region" description="Polar residues" evidence="16">
    <location>
        <begin position="1539"/>
        <end position="1556"/>
    </location>
</feature>
<feature type="compositionally biased region" description="Polar residues" evidence="16">
    <location>
        <begin position="681"/>
        <end position="691"/>
    </location>
</feature>
<proteinExistence type="predicted"/>
<comment type="subcellular location">
    <subcellularLocation>
        <location evidence="2">Chromosome</location>
    </subcellularLocation>
    <subcellularLocation>
        <location evidence="1">Nucleus</location>
    </subcellularLocation>
</comment>
<feature type="compositionally biased region" description="Low complexity" evidence="16">
    <location>
        <begin position="585"/>
        <end position="597"/>
    </location>
</feature>
<evidence type="ECO:0000256" key="1">
    <source>
        <dbReference type="ARBA" id="ARBA00004123"/>
    </source>
</evidence>
<feature type="compositionally biased region" description="Low complexity" evidence="16">
    <location>
        <begin position="1002"/>
        <end position="1017"/>
    </location>
</feature>
<evidence type="ECO:0000256" key="4">
    <source>
        <dbReference type="ARBA" id="ARBA00022454"/>
    </source>
</evidence>
<feature type="region of interest" description="Disordered" evidence="16">
    <location>
        <begin position="956"/>
        <end position="1419"/>
    </location>
</feature>
<name>A0A182VVK8_9DIPT</name>
<evidence type="ECO:0000256" key="15">
    <source>
        <dbReference type="ARBA" id="ARBA00071597"/>
    </source>
</evidence>
<dbReference type="GO" id="GO:0005634">
    <property type="term" value="C:nucleus"/>
    <property type="evidence" value="ECO:0007669"/>
    <property type="project" value="UniProtKB-SubCell"/>
</dbReference>
<feature type="compositionally biased region" description="Basic residues" evidence="16">
    <location>
        <begin position="1624"/>
        <end position="1647"/>
    </location>
</feature>
<dbReference type="EC" id="2.1.1.362" evidence="3"/>
<feature type="compositionally biased region" description="Low complexity" evidence="16">
    <location>
        <begin position="135"/>
        <end position="178"/>
    </location>
</feature>
<feature type="domain" description="SET" evidence="17">
    <location>
        <begin position="297"/>
        <end position="408"/>
    </location>
</feature>
<dbReference type="GO" id="GO:0140941">
    <property type="term" value="F:histone H4K20me methyltransferase activity"/>
    <property type="evidence" value="ECO:0007669"/>
    <property type="project" value="UniProtKB-EC"/>
</dbReference>
<evidence type="ECO:0000256" key="3">
    <source>
        <dbReference type="ARBA" id="ARBA00012188"/>
    </source>
</evidence>
<reference evidence="18" key="2">
    <citation type="submission" date="2020-05" db="UniProtKB">
        <authorList>
            <consortium name="EnsemblMetazoa"/>
        </authorList>
    </citation>
    <scope>IDENTIFICATION</scope>
    <source>
        <strain evidence="18">MINIMUS1</strain>
    </source>
</reference>
<evidence type="ECO:0000256" key="12">
    <source>
        <dbReference type="ARBA" id="ARBA00023242"/>
    </source>
</evidence>
<keyword evidence="4" id="KW-0158">Chromosome</keyword>
<dbReference type="Proteomes" id="UP000075920">
    <property type="component" value="Unassembled WGS sequence"/>
</dbReference>
<keyword evidence="8" id="KW-0949">S-adenosyl-L-methionine</keyword>
<dbReference type="FunFam" id="1.10.10.1700:FF:000001">
    <property type="entry name" value="Histone-lysine N-methyltransferase"/>
    <property type="match status" value="1"/>
</dbReference>
<dbReference type="GO" id="GO:0005694">
    <property type="term" value="C:chromosome"/>
    <property type="evidence" value="ECO:0007669"/>
    <property type="project" value="UniProtKB-SubCell"/>
</dbReference>
<feature type="compositionally biased region" description="Basic and acidic residues" evidence="16">
    <location>
        <begin position="1579"/>
        <end position="1600"/>
    </location>
</feature>
<feature type="compositionally biased region" description="Polar residues" evidence="16">
    <location>
        <begin position="2002"/>
        <end position="2011"/>
    </location>
</feature>
<comment type="catalytic activity">
    <reaction evidence="14">
        <text>N(6),N(6)-dimethyl-L-lysyl(20)-[histone H4] + S-adenosyl-L-methionine = N(6),N(6),N(6)-trimethyl-L-lysyl(20)-[histone H4] + S-adenosyl-L-homocysteine + H(+)</text>
        <dbReference type="Rhea" id="RHEA:61992"/>
        <dbReference type="Rhea" id="RHEA-COMP:15556"/>
        <dbReference type="Rhea" id="RHEA-COMP:15998"/>
        <dbReference type="ChEBI" id="CHEBI:15378"/>
        <dbReference type="ChEBI" id="CHEBI:57856"/>
        <dbReference type="ChEBI" id="CHEBI:59789"/>
        <dbReference type="ChEBI" id="CHEBI:61961"/>
        <dbReference type="ChEBI" id="CHEBI:61976"/>
    </reaction>
</comment>
<protein>
    <recommendedName>
        <fullName evidence="15">Histone-lysine N-methyltransferase Suv4-20</fullName>
        <ecNumber evidence="3">2.1.1.362</ecNumber>
    </recommendedName>
</protein>
<dbReference type="Gene3D" id="1.10.10.1700">
    <property type="entry name" value="Histone-lysine N-methyltransferase"/>
    <property type="match status" value="1"/>
</dbReference>
<dbReference type="VEuPathDB" id="VectorBase:AMIN002103"/>
<evidence type="ECO:0000313" key="19">
    <source>
        <dbReference type="Proteomes" id="UP000075920"/>
    </source>
</evidence>
<keyword evidence="12" id="KW-0539">Nucleus</keyword>
<feature type="region of interest" description="Disordered" evidence="16">
    <location>
        <begin position="917"/>
        <end position="942"/>
    </location>
</feature>
<feature type="compositionally biased region" description="Gly residues" evidence="16">
    <location>
        <begin position="2014"/>
        <end position="2037"/>
    </location>
</feature>
<dbReference type="Gene3D" id="2.170.270.10">
    <property type="entry name" value="SET domain"/>
    <property type="match status" value="1"/>
</dbReference>
<evidence type="ECO:0000256" key="16">
    <source>
        <dbReference type="SAM" id="MobiDB-lite"/>
    </source>
</evidence>
<feature type="compositionally biased region" description="Polar residues" evidence="16">
    <location>
        <begin position="1166"/>
        <end position="1181"/>
    </location>
</feature>
<feature type="region of interest" description="Disordered" evidence="16">
    <location>
        <begin position="761"/>
        <end position="791"/>
    </location>
</feature>
<feature type="compositionally biased region" description="Basic and acidic residues" evidence="16">
    <location>
        <begin position="640"/>
        <end position="655"/>
    </location>
</feature>
<evidence type="ECO:0000256" key="11">
    <source>
        <dbReference type="ARBA" id="ARBA00023163"/>
    </source>
</evidence>
<feature type="region of interest" description="Disordered" evidence="16">
    <location>
        <begin position="1504"/>
        <end position="1600"/>
    </location>
</feature>
<feature type="compositionally biased region" description="Low complexity" evidence="16">
    <location>
        <begin position="103"/>
        <end position="127"/>
    </location>
</feature>
<feature type="region of interest" description="Disordered" evidence="16">
    <location>
        <begin position="1431"/>
        <end position="1450"/>
    </location>
</feature>
<evidence type="ECO:0000256" key="6">
    <source>
        <dbReference type="ARBA" id="ARBA00022603"/>
    </source>
</evidence>
<dbReference type="SUPFAM" id="SSF82199">
    <property type="entry name" value="SET domain"/>
    <property type="match status" value="1"/>
</dbReference>
<feature type="region of interest" description="Disordered" evidence="16">
    <location>
        <begin position="1623"/>
        <end position="1647"/>
    </location>
</feature>
<evidence type="ECO:0000259" key="17">
    <source>
        <dbReference type="PROSITE" id="PS50280"/>
    </source>
</evidence>
<feature type="compositionally biased region" description="Low complexity" evidence="16">
    <location>
        <begin position="1192"/>
        <end position="1220"/>
    </location>
</feature>
<keyword evidence="11" id="KW-0804">Transcription</keyword>
<evidence type="ECO:0000313" key="18">
    <source>
        <dbReference type="EnsemblMetazoa" id="AMIN002103-PA"/>
    </source>
</evidence>
<keyword evidence="10" id="KW-0805">Transcription regulation</keyword>
<dbReference type="PANTHER" id="PTHR12977">
    <property type="entry name" value="SUPPRESSOR OF VARIEGATION 4-20-RELATED"/>
    <property type="match status" value="1"/>
</dbReference>
<dbReference type="FunFam" id="2.170.270.10:FF:000006">
    <property type="entry name" value="Histone-lysine N-methyltransferase"/>
    <property type="match status" value="1"/>
</dbReference>
<evidence type="ECO:0000256" key="14">
    <source>
        <dbReference type="ARBA" id="ARBA00052814"/>
    </source>
</evidence>
<feature type="compositionally biased region" description="Polar residues" evidence="16">
    <location>
        <begin position="824"/>
        <end position="840"/>
    </location>
</feature>
<sequence>TGTKPTEVVAAAVETSDEGGRSAGGRRTASGKATQQRIVVTGDSVGGGQRRAARITGPSSTRKQQRQHAGADTKAKPSSSSSFTPAGPAATSAGLQLAGERVTAATSTTTSSTSASSCGTIHPTRSGAGSGGGTTEASPGDDGTSITTTNATSSTGRMVVASSGHASGSAGQQQARASNHQHRLAQVASPGTGMTPKELSDNDDLATGLVLDTILGFQTHKMSLKYRPLKANKDEIKNIIEEFIRTQNYGKCYQQLMNGNWMPRSVLNKNKLALKRLEAHIYRYLRVFDQHSGFVIEACYRYSLEGQKGAKICSTRRWMKNEKIECLVGCIAELSEREEADLLYPGRNDFSVMYSCRKNCAQLWLGPAAYINHDCRANCKFVATGRDTACVKVLRDIEVGEEITCFYGEDFFGDNNCYCECETCERRGTGAFAARARLIESAALYNGAGDTSSSGSGSMGGTSGTGSEVDVGAGYDPSLAGGGANGLGGVVVGIVGTANGGGVRYRLRETDNRLNRMKNKRNNVGTGGGELTSAKLTAIGKEPPSALGMLTLRELRDKGMTKYDAEMLLAQQKPYCANATVVSSLTSHGRGHGSTSGAFSTEVEDGTAASSKKRTEKSEAHLKRATRSSTCSSMKASTAKSDECTKAQYKKRDESFDGGNGKLQHQSRTLGTKSNPRRRYSSYSIVDTTPLQYGEPTNRKATSTGRHGPLDTKRKKKKDSAENGPRRRAASVAPGKIRSRSKDLADEIIVIDDDCSSSSMHSCNSGTGAETHLPFDQPSVRNQKRRASMYTSSSRSIYTFHDDTLDGTPPNGYYALRNPASLTTQQHNDTGQHHQQQSNPFAAGIGVDESTNRKPSVALRSASQVATSRKRPRETTPDGQGGNGSAKRPGSLVGGSNGTQQIMTRRMSLRVANASNLATGQTSGPADATSLPVADPESEVSPRVTRGMLRLLEDHDAATESGTKPKPSTALRSNASRLGMDDVGSEGSVNGESDRLRRRWSTVTTTTVGEEQTTATGKMAPSARGSRSRKTKVQTPKPRDEEDDEDEDGANGANAAEEDGGPLLKRLQQPRTGQGAAPASIRTRKQPSPTKRSRGKDSVISGRRSAGGQPNVWKQAHASAMDTGDVTAEGEYGYEEEEEEEDNDDDGDDVLWQHPATHGGGGGKGNSTVHNNIPTSSSSVYGLQKHRPTDRSPVLSSYSSSSSSSSCSISSVSSVSSVSSARYKGAAPPTTADQHRLKLKLRMKPVSTTDDDGGSSGGSRTVLPGPHEPHLVNVDRLRQWPSGAVRPVPVSRDPVHNPTSNSLTMAGKRSVGTGSRRRDVHHGHGDGQSTSVGSTTHGRDDGSEQPTPATTVSDEDDEDDIILSKIRQCGKQRPADGNGGDGTYRERRERDTGTRTSTNSISSMAISSSTPSQTENGSLLAAVTTASTVKACSTSSKLSPSSSSVPAVESLMRTPERRLKLTLRMKRSPVIDEIIESGNSLSDADNGGSPSAFRREYEILRMEGLRDLDEEGEGLEEEEEEETEDRPYRSTGGRVASLSRRSLTYDSPASSSTHSLSDGVIHSRAKLEEAIVGPSTYRQEGDPANGDRRPHAKEWVRDTKDDEAVAEIEEDLTSYSSSCSSLVSHKHKKRHKASKEARRLRKEAKRQRRLQLYDTVHSEQNNALREKHRTCMTAQEAASIVEDGTTVAGNGGEGCAVVAPPPPPPPPPPAPLTNVPAAVGGLRNGTGVSVTNATITTTTTTTTATATTSNMSKCGLAGDASVYQRTHYPTNPFSHPHHQTLQSVILQPTALRTGVRTEGTGVGRGEPWDDEMPRINVRWSVTNPSSGGAMYGDTVSSAATASSVCEGVGNGGIGLPMKRLRLIFGNETHTRDIPLLDAAPNAGSSATATGTPNGVIMSPSNVHCSSTTGSSMNAGMLLRPGNDGVTLLRNGEHTSKAHCPVSNLLISNTPGVIVGPARAMTMQPHHSPSAMMVNNGGTAVINSTGSAGPGGVGSNGILQRPQHLQQRSSTPTTGAGGGGGGGGDTGGTVGNIGGGTGAGRGGGGNGLMLRAQYVQQPPAAISTDVPCGAVYPPATSGGDVQRGSTTVSGLQTTRFLLLSFPPTLDVQPCAGNGTSW</sequence>